<dbReference type="InterPro" id="IPR036097">
    <property type="entry name" value="HisK_dim/P_sf"/>
</dbReference>
<keyword evidence="15" id="KW-1185">Reference proteome</keyword>
<sequence>MKRAAQPGPDKSGAGRFRLRSFRLRITLMSTATALAAILILFVAASTTIVARRAQILDHILSAHLSGPGFGVATPALWPAIDAHLNASFSAFAPQGSQGGYAILRASRADGSLVYRSTSWPAALDTAALPRGPGLHTVADGALEWRLGQVRHGDMTVWVGVNRSLSNAQLRVTLWRFGAAAGVLGALIALLAWYLSARAMRPVEHLTGVMLGLNASDLDQRVAADEEDVEFAQLVTVFNAMLDRLQRSFLQAIRFSGDAAHELKTPLTILQGQLEHAFTHAAKPEQEEALIEMLEEVRRLDSIVRKLLMLSRADAGQLQVPLSPFDLRPVLDELAEDIELLDPGRAVRLDLPPLLMVKGDTDLLRQVLQNLVSNAVKYGLPGGWIALSARQHGGQWQIDVSNASSGIAAEHRERLFDRFYRADHAHNRRIPGVGLGLSLAREIARAHGGELLLVEAAQECTCFRLCLPAGL</sequence>
<comment type="catalytic activity">
    <reaction evidence="1">
        <text>ATP + protein L-histidine = ADP + protein N-phospho-L-histidine.</text>
        <dbReference type="EC" id="2.7.13.3"/>
    </reaction>
</comment>
<evidence type="ECO:0000259" key="12">
    <source>
        <dbReference type="PROSITE" id="PS50109"/>
    </source>
</evidence>
<feature type="domain" description="HAMP" evidence="13">
    <location>
        <begin position="197"/>
        <end position="250"/>
    </location>
</feature>
<dbReference type="EMBL" id="JACHXD010000002">
    <property type="protein sequence ID" value="MBB3117905.1"/>
    <property type="molecule type" value="Genomic_DNA"/>
</dbReference>
<evidence type="ECO:0000313" key="15">
    <source>
        <dbReference type="Proteomes" id="UP000541535"/>
    </source>
</evidence>
<evidence type="ECO:0000256" key="9">
    <source>
        <dbReference type="ARBA" id="ARBA00023012"/>
    </source>
</evidence>
<organism evidence="14 15">
    <name type="scientific">Pseudoduganella violacea</name>
    <dbReference type="NCBI Taxonomy" id="1715466"/>
    <lineage>
        <taxon>Bacteria</taxon>
        <taxon>Pseudomonadati</taxon>
        <taxon>Pseudomonadota</taxon>
        <taxon>Betaproteobacteria</taxon>
        <taxon>Burkholderiales</taxon>
        <taxon>Oxalobacteraceae</taxon>
        <taxon>Telluria group</taxon>
        <taxon>Pseudoduganella</taxon>
    </lineage>
</organism>
<dbReference type="CDD" id="cd06225">
    <property type="entry name" value="HAMP"/>
    <property type="match status" value="1"/>
</dbReference>
<dbReference type="RefSeq" id="WP_371871588.1">
    <property type="nucleotide sequence ID" value="NZ_JACHXD010000002.1"/>
</dbReference>
<dbReference type="PRINTS" id="PR00344">
    <property type="entry name" value="BCTRLSENSOR"/>
</dbReference>
<keyword evidence="7 14" id="KW-0418">Kinase</keyword>
<dbReference type="CDD" id="cd00075">
    <property type="entry name" value="HATPase"/>
    <property type="match status" value="1"/>
</dbReference>
<feature type="transmembrane region" description="Helical" evidence="11">
    <location>
        <begin position="174"/>
        <end position="195"/>
    </location>
</feature>
<dbReference type="Gene3D" id="6.10.340.10">
    <property type="match status" value="1"/>
</dbReference>
<proteinExistence type="predicted"/>
<accession>A0A7W5FSM9</accession>
<keyword evidence="6 11" id="KW-0812">Transmembrane</keyword>
<dbReference type="Pfam" id="PF00672">
    <property type="entry name" value="HAMP"/>
    <property type="match status" value="1"/>
</dbReference>
<dbReference type="InterPro" id="IPR050428">
    <property type="entry name" value="TCS_sensor_his_kinase"/>
</dbReference>
<dbReference type="CDD" id="cd00082">
    <property type="entry name" value="HisKA"/>
    <property type="match status" value="1"/>
</dbReference>
<dbReference type="InterPro" id="IPR004358">
    <property type="entry name" value="Sig_transdc_His_kin-like_C"/>
</dbReference>
<evidence type="ECO:0000256" key="4">
    <source>
        <dbReference type="ARBA" id="ARBA00022553"/>
    </source>
</evidence>
<evidence type="ECO:0000256" key="3">
    <source>
        <dbReference type="ARBA" id="ARBA00012438"/>
    </source>
</evidence>
<protein>
    <recommendedName>
        <fullName evidence="3">histidine kinase</fullName>
        <ecNumber evidence="3">2.7.13.3</ecNumber>
    </recommendedName>
</protein>
<dbReference type="PANTHER" id="PTHR45436:SF8">
    <property type="entry name" value="HISTIDINE KINASE"/>
    <property type="match status" value="1"/>
</dbReference>
<dbReference type="InterPro" id="IPR005467">
    <property type="entry name" value="His_kinase_dom"/>
</dbReference>
<keyword evidence="5" id="KW-0808">Transferase</keyword>
<keyword evidence="4" id="KW-0597">Phosphoprotein</keyword>
<dbReference type="SMART" id="SM00387">
    <property type="entry name" value="HATPase_c"/>
    <property type="match status" value="1"/>
</dbReference>
<dbReference type="Pfam" id="PF02518">
    <property type="entry name" value="HATPase_c"/>
    <property type="match status" value="1"/>
</dbReference>
<gene>
    <name evidence="14" type="ORF">FHS03_000931</name>
</gene>
<dbReference type="Gene3D" id="1.10.287.130">
    <property type="match status" value="1"/>
</dbReference>
<evidence type="ECO:0000256" key="11">
    <source>
        <dbReference type="SAM" id="Phobius"/>
    </source>
</evidence>
<comment type="caution">
    <text evidence="14">The sequence shown here is derived from an EMBL/GenBank/DDBJ whole genome shotgun (WGS) entry which is preliminary data.</text>
</comment>
<dbReference type="InterPro" id="IPR003661">
    <property type="entry name" value="HisK_dim/P_dom"/>
</dbReference>
<dbReference type="SMART" id="SM00388">
    <property type="entry name" value="HisKA"/>
    <property type="match status" value="1"/>
</dbReference>
<dbReference type="Gene3D" id="3.30.565.10">
    <property type="entry name" value="Histidine kinase-like ATPase, C-terminal domain"/>
    <property type="match status" value="1"/>
</dbReference>
<keyword evidence="10 11" id="KW-0472">Membrane</keyword>
<dbReference type="InterPro" id="IPR003660">
    <property type="entry name" value="HAMP_dom"/>
</dbReference>
<dbReference type="Pfam" id="PF00512">
    <property type="entry name" value="HisKA"/>
    <property type="match status" value="1"/>
</dbReference>
<evidence type="ECO:0000256" key="2">
    <source>
        <dbReference type="ARBA" id="ARBA00004370"/>
    </source>
</evidence>
<dbReference type="SMART" id="SM00304">
    <property type="entry name" value="HAMP"/>
    <property type="match status" value="1"/>
</dbReference>
<feature type="domain" description="Histidine kinase" evidence="12">
    <location>
        <begin position="258"/>
        <end position="471"/>
    </location>
</feature>
<dbReference type="InterPro" id="IPR003594">
    <property type="entry name" value="HATPase_dom"/>
</dbReference>
<keyword evidence="8 11" id="KW-1133">Transmembrane helix</keyword>
<evidence type="ECO:0000256" key="7">
    <source>
        <dbReference type="ARBA" id="ARBA00022777"/>
    </source>
</evidence>
<evidence type="ECO:0000256" key="6">
    <source>
        <dbReference type="ARBA" id="ARBA00022692"/>
    </source>
</evidence>
<dbReference type="PROSITE" id="PS50885">
    <property type="entry name" value="HAMP"/>
    <property type="match status" value="1"/>
</dbReference>
<dbReference type="PROSITE" id="PS50109">
    <property type="entry name" value="HIS_KIN"/>
    <property type="match status" value="1"/>
</dbReference>
<dbReference type="GO" id="GO:0000155">
    <property type="term" value="F:phosphorelay sensor kinase activity"/>
    <property type="evidence" value="ECO:0007669"/>
    <property type="project" value="InterPro"/>
</dbReference>
<comment type="subcellular location">
    <subcellularLocation>
        <location evidence="2">Membrane</location>
    </subcellularLocation>
</comment>
<dbReference type="InterPro" id="IPR036890">
    <property type="entry name" value="HATPase_C_sf"/>
</dbReference>
<dbReference type="Proteomes" id="UP000541535">
    <property type="component" value="Unassembled WGS sequence"/>
</dbReference>
<dbReference type="EC" id="2.7.13.3" evidence="3"/>
<evidence type="ECO:0000259" key="13">
    <source>
        <dbReference type="PROSITE" id="PS50885"/>
    </source>
</evidence>
<dbReference type="AlphaFoldDB" id="A0A7W5FSM9"/>
<evidence type="ECO:0000256" key="8">
    <source>
        <dbReference type="ARBA" id="ARBA00022989"/>
    </source>
</evidence>
<dbReference type="SUPFAM" id="SSF47384">
    <property type="entry name" value="Homodimeric domain of signal transducing histidine kinase"/>
    <property type="match status" value="1"/>
</dbReference>
<evidence type="ECO:0000256" key="10">
    <source>
        <dbReference type="ARBA" id="ARBA00023136"/>
    </source>
</evidence>
<evidence type="ECO:0000313" key="14">
    <source>
        <dbReference type="EMBL" id="MBB3117905.1"/>
    </source>
</evidence>
<evidence type="ECO:0000256" key="5">
    <source>
        <dbReference type="ARBA" id="ARBA00022679"/>
    </source>
</evidence>
<dbReference type="PANTHER" id="PTHR45436">
    <property type="entry name" value="SENSOR HISTIDINE KINASE YKOH"/>
    <property type="match status" value="1"/>
</dbReference>
<dbReference type="GO" id="GO:0005886">
    <property type="term" value="C:plasma membrane"/>
    <property type="evidence" value="ECO:0007669"/>
    <property type="project" value="TreeGrafter"/>
</dbReference>
<evidence type="ECO:0000256" key="1">
    <source>
        <dbReference type="ARBA" id="ARBA00000085"/>
    </source>
</evidence>
<keyword evidence="9" id="KW-0902">Two-component regulatory system</keyword>
<dbReference type="SUPFAM" id="SSF55874">
    <property type="entry name" value="ATPase domain of HSP90 chaperone/DNA topoisomerase II/histidine kinase"/>
    <property type="match status" value="1"/>
</dbReference>
<name>A0A7W5FSM9_9BURK</name>
<reference evidence="14 15" key="1">
    <citation type="submission" date="2020-08" db="EMBL/GenBank/DDBJ databases">
        <title>Genomic Encyclopedia of Type Strains, Phase III (KMG-III): the genomes of soil and plant-associated and newly described type strains.</title>
        <authorList>
            <person name="Whitman W."/>
        </authorList>
    </citation>
    <scope>NUCLEOTIDE SEQUENCE [LARGE SCALE GENOMIC DNA]</scope>
    <source>
        <strain evidence="14 15">CECT 8897</strain>
    </source>
</reference>